<comment type="subcellular location">
    <subcellularLocation>
        <location evidence="1">Cytoplasm</location>
    </subcellularLocation>
</comment>
<dbReference type="InterPro" id="IPR020904">
    <property type="entry name" value="Sc_DH/Rdtase_CS"/>
</dbReference>
<dbReference type="InterPro" id="IPR036291">
    <property type="entry name" value="NAD(P)-bd_dom_sf"/>
</dbReference>
<evidence type="ECO:0000313" key="7">
    <source>
        <dbReference type="EMBL" id="TCC11540.1"/>
    </source>
</evidence>
<feature type="compositionally biased region" description="Basic residues" evidence="6">
    <location>
        <begin position="60"/>
        <end position="75"/>
    </location>
</feature>
<dbReference type="InterPro" id="IPR051721">
    <property type="entry name" value="Biopterin_syn/organic_redct"/>
</dbReference>
<dbReference type="EMBL" id="SJJZ01000001">
    <property type="protein sequence ID" value="TCC11540.1"/>
    <property type="molecule type" value="Genomic_DNA"/>
</dbReference>
<feature type="region of interest" description="Disordered" evidence="6">
    <location>
        <begin position="60"/>
        <end position="104"/>
    </location>
</feature>
<feature type="compositionally biased region" description="Basic residues" evidence="6">
    <location>
        <begin position="84"/>
        <end position="104"/>
    </location>
</feature>
<evidence type="ECO:0000256" key="3">
    <source>
        <dbReference type="ARBA" id="ARBA00022490"/>
    </source>
</evidence>
<dbReference type="PANTHER" id="PTHR44085:SF2">
    <property type="entry name" value="SEPIAPTERIN REDUCTASE"/>
    <property type="match status" value="1"/>
</dbReference>
<gene>
    <name evidence="7" type="ORF">E0H45_09805</name>
</gene>
<keyword evidence="3" id="KW-0963">Cytoplasm</keyword>
<evidence type="ECO:0000256" key="6">
    <source>
        <dbReference type="SAM" id="MobiDB-lite"/>
    </source>
</evidence>
<dbReference type="Proteomes" id="UP000292346">
    <property type="component" value="Unassembled WGS sequence"/>
</dbReference>
<dbReference type="PRINTS" id="PR00081">
    <property type="entry name" value="GDHRDH"/>
</dbReference>
<proteinExistence type="inferred from homology"/>
<organism evidence="7 8">
    <name type="scientific">Kribbella soli</name>
    <dbReference type="NCBI Taxonomy" id="1124743"/>
    <lineage>
        <taxon>Bacteria</taxon>
        <taxon>Bacillati</taxon>
        <taxon>Actinomycetota</taxon>
        <taxon>Actinomycetes</taxon>
        <taxon>Propionibacteriales</taxon>
        <taxon>Kribbellaceae</taxon>
        <taxon>Kribbella</taxon>
    </lineage>
</organism>
<dbReference type="OrthoDB" id="9794387at2"/>
<keyword evidence="4" id="KW-0521">NADP</keyword>
<dbReference type="PANTHER" id="PTHR44085">
    <property type="entry name" value="SEPIAPTERIN REDUCTASE"/>
    <property type="match status" value="1"/>
</dbReference>
<sequence>MRAPVRSQLRGPGGRDRIPRGRGGAVGAGRRAGRGASAGRLRAAGCRLGRSGVADELRLARPRRRHRPVRRRCPGRGRLGPPVPRRRRPRHHRRTRGQRPVPARRQHLAPVSALVWVSGASAGIGAALAASVPFPDARVVDISRRGGTAEHFKADLADPADWSRVAEHFTDELSTYDGDRVVFIHNAGTITPIGPAAGADPDDYTRAVLLNSAAPQVLGAAFLRASAHLTCERHLVMLSSGAATTAYSGWSSYNAGKAAVEHWVRTVGQEQPPNGCRVVAVAPGVVDTAMQSEIRATDETDFPAVTRFHDLKRTGTLTTPETAATGIWSLLARDLPNGTCTDLRSL</sequence>
<protein>
    <submittedName>
        <fullName evidence="7">SDR family NAD(P)-dependent oxidoreductase</fullName>
    </submittedName>
</protein>
<accession>A0A4R0HNM7</accession>
<evidence type="ECO:0000256" key="5">
    <source>
        <dbReference type="ARBA" id="ARBA00023002"/>
    </source>
</evidence>
<comment type="similarity">
    <text evidence="2">Belongs to the short-chain dehydrogenases/reductases (SDR) family.</text>
</comment>
<evidence type="ECO:0000256" key="1">
    <source>
        <dbReference type="ARBA" id="ARBA00004496"/>
    </source>
</evidence>
<dbReference type="AlphaFoldDB" id="A0A4R0HNM7"/>
<dbReference type="GO" id="GO:0006729">
    <property type="term" value="P:tetrahydrobiopterin biosynthetic process"/>
    <property type="evidence" value="ECO:0007669"/>
    <property type="project" value="TreeGrafter"/>
</dbReference>
<dbReference type="GO" id="GO:0005737">
    <property type="term" value="C:cytoplasm"/>
    <property type="evidence" value="ECO:0007669"/>
    <property type="project" value="UniProtKB-SubCell"/>
</dbReference>
<reference evidence="7 8" key="1">
    <citation type="submission" date="2019-02" db="EMBL/GenBank/DDBJ databases">
        <title>Kribbella capetownensis sp. nov. and Kribbella speibonae sp. nov., isolated from soil.</title>
        <authorList>
            <person name="Curtis S.M."/>
            <person name="Norton I."/>
            <person name="Everest G.J."/>
            <person name="Meyers P.R."/>
        </authorList>
    </citation>
    <scope>NUCLEOTIDE SEQUENCE [LARGE SCALE GENOMIC DNA]</scope>
    <source>
        <strain evidence="7 8">KCTC 29219</strain>
    </source>
</reference>
<dbReference type="InterPro" id="IPR002347">
    <property type="entry name" value="SDR_fam"/>
</dbReference>
<evidence type="ECO:0000256" key="2">
    <source>
        <dbReference type="ARBA" id="ARBA00006484"/>
    </source>
</evidence>
<keyword evidence="5" id="KW-0560">Oxidoreductase</keyword>
<dbReference type="GO" id="GO:0004757">
    <property type="term" value="F:sepiapterin reductase (NADP+) activity"/>
    <property type="evidence" value="ECO:0007669"/>
    <property type="project" value="TreeGrafter"/>
</dbReference>
<name>A0A4R0HNM7_9ACTN</name>
<feature type="region of interest" description="Disordered" evidence="6">
    <location>
        <begin position="1"/>
        <end position="37"/>
    </location>
</feature>
<dbReference type="SUPFAM" id="SSF51735">
    <property type="entry name" value="NAD(P)-binding Rossmann-fold domains"/>
    <property type="match status" value="1"/>
</dbReference>
<keyword evidence="8" id="KW-1185">Reference proteome</keyword>
<dbReference type="PROSITE" id="PS00061">
    <property type="entry name" value="ADH_SHORT"/>
    <property type="match status" value="1"/>
</dbReference>
<dbReference type="Pfam" id="PF00106">
    <property type="entry name" value="adh_short"/>
    <property type="match status" value="1"/>
</dbReference>
<evidence type="ECO:0000313" key="8">
    <source>
        <dbReference type="Proteomes" id="UP000292346"/>
    </source>
</evidence>
<comment type="caution">
    <text evidence="7">The sequence shown here is derived from an EMBL/GenBank/DDBJ whole genome shotgun (WGS) entry which is preliminary data.</text>
</comment>
<dbReference type="Gene3D" id="3.40.50.720">
    <property type="entry name" value="NAD(P)-binding Rossmann-like Domain"/>
    <property type="match status" value="1"/>
</dbReference>
<evidence type="ECO:0000256" key="4">
    <source>
        <dbReference type="ARBA" id="ARBA00022857"/>
    </source>
</evidence>